<keyword evidence="4 5" id="KW-0663">Pyridoxal phosphate</keyword>
<dbReference type="EMBL" id="JAKFHA010000003">
    <property type="protein sequence ID" value="MCF2527295.1"/>
    <property type="molecule type" value="Genomic_DNA"/>
</dbReference>
<dbReference type="InterPro" id="IPR006235">
    <property type="entry name" value="OAc-hSer/O-AcSer_sulfhydrylase"/>
</dbReference>
<keyword evidence="3 7" id="KW-0808">Transferase</keyword>
<evidence type="ECO:0000256" key="1">
    <source>
        <dbReference type="ARBA" id="ARBA00001933"/>
    </source>
</evidence>
<comment type="cofactor">
    <cofactor evidence="1 6">
        <name>pyridoxal 5'-phosphate</name>
        <dbReference type="ChEBI" id="CHEBI:597326"/>
    </cofactor>
</comment>
<proteinExistence type="inferred from homology"/>
<accession>A0AA41TZH8</accession>
<dbReference type="SUPFAM" id="SSF53383">
    <property type="entry name" value="PLP-dependent transferases"/>
    <property type="match status" value="1"/>
</dbReference>
<dbReference type="InterPro" id="IPR000277">
    <property type="entry name" value="Cys/Met-Metab_PyrdxlP-dep_enz"/>
</dbReference>
<dbReference type="Proteomes" id="UP001165378">
    <property type="component" value="Unassembled WGS sequence"/>
</dbReference>
<dbReference type="NCBIfam" id="NF005872">
    <property type="entry name" value="PRK07812.1"/>
    <property type="match status" value="1"/>
</dbReference>
<dbReference type="RefSeq" id="WP_235051434.1">
    <property type="nucleotide sequence ID" value="NZ_JAKFHA010000003.1"/>
</dbReference>
<dbReference type="GO" id="GO:0005737">
    <property type="term" value="C:cytoplasm"/>
    <property type="evidence" value="ECO:0007669"/>
    <property type="project" value="TreeGrafter"/>
</dbReference>
<evidence type="ECO:0000313" key="8">
    <source>
        <dbReference type="Proteomes" id="UP001165378"/>
    </source>
</evidence>
<reference evidence="7" key="1">
    <citation type="submission" date="2022-01" db="EMBL/GenBank/DDBJ databases">
        <title>Genome-Based Taxonomic Classification of the Phylum Actinobacteria.</title>
        <authorList>
            <person name="Gao Y."/>
        </authorList>
    </citation>
    <scope>NUCLEOTIDE SEQUENCE</scope>
    <source>
        <strain evidence="7">KLBMP 8922</strain>
    </source>
</reference>
<dbReference type="InterPro" id="IPR015424">
    <property type="entry name" value="PyrdxlP-dep_Trfase"/>
</dbReference>
<dbReference type="PANTHER" id="PTHR43797">
    <property type="entry name" value="HOMOCYSTEINE/CYSTEINE SYNTHASE"/>
    <property type="match status" value="1"/>
</dbReference>
<dbReference type="Gene3D" id="3.90.1150.10">
    <property type="entry name" value="Aspartate Aminotransferase, domain 1"/>
    <property type="match status" value="1"/>
</dbReference>
<dbReference type="AlphaFoldDB" id="A0AA41TZH8"/>
<dbReference type="PANTHER" id="PTHR43797:SF2">
    <property type="entry name" value="HOMOCYSTEINE_CYSTEINE SYNTHASE"/>
    <property type="match status" value="1"/>
</dbReference>
<dbReference type="PROSITE" id="PS00868">
    <property type="entry name" value="CYS_MET_METAB_PP"/>
    <property type="match status" value="1"/>
</dbReference>
<feature type="modified residue" description="N6-(pyridoxal phosphate)lysine" evidence="5">
    <location>
        <position position="241"/>
    </location>
</feature>
<dbReference type="Gene3D" id="3.40.640.10">
    <property type="entry name" value="Type I PLP-dependent aspartate aminotransferase-like (Major domain)"/>
    <property type="match status" value="1"/>
</dbReference>
<dbReference type="InterPro" id="IPR015422">
    <property type="entry name" value="PyrdxlP-dep_Trfase_small"/>
</dbReference>
<protein>
    <submittedName>
        <fullName evidence="7">Bifunctional o-acetylhomoserine/o-acetylserine sulfhydrylase</fullName>
        <ecNumber evidence="7">2.5.1.47</ecNumber>
    </submittedName>
</protein>
<dbReference type="GO" id="GO:0030170">
    <property type="term" value="F:pyridoxal phosphate binding"/>
    <property type="evidence" value="ECO:0007669"/>
    <property type="project" value="InterPro"/>
</dbReference>
<evidence type="ECO:0000256" key="4">
    <source>
        <dbReference type="ARBA" id="ARBA00022898"/>
    </source>
</evidence>
<dbReference type="GO" id="GO:0071269">
    <property type="term" value="P:L-homocysteine biosynthetic process"/>
    <property type="evidence" value="ECO:0007669"/>
    <property type="project" value="TreeGrafter"/>
</dbReference>
<dbReference type="EC" id="2.5.1.47" evidence="7"/>
<comment type="caution">
    <text evidence="7">The sequence shown here is derived from an EMBL/GenBank/DDBJ whole genome shotgun (WGS) entry which is preliminary data.</text>
</comment>
<dbReference type="CDD" id="cd00614">
    <property type="entry name" value="CGS_like"/>
    <property type="match status" value="1"/>
</dbReference>
<evidence type="ECO:0000256" key="3">
    <source>
        <dbReference type="ARBA" id="ARBA00022679"/>
    </source>
</evidence>
<dbReference type="GO" id="GO:0006535">
    <property type="term" value="P:cysteine biosynthetic process from serine"/>
    <property type="evidence" value="ECO:0007669"/>
    <property type="project" value="TreeGrafter"/>
</dbReference>
<dbReference type="GO" id="GO:0004124">
    <property type="term" value="F:cysteine synthase activity"/>
    <property type="evidence" value="ECO:0007669"/>
    <property type="project" value="UniProtKB-EC"/>
</dbReference>
<dbReference type="Pfam" id="PF01053">
    <property type="entry name" value="Cys_Met_Meta_PP"/>
    <property type="match status" value="1"/>
</dbReference>
<organism evidence="7 8">
    <name type="scientific">Yinghuangia soli</name>
    <dbReference type="NCBI Taxonomy" id="2908204"/>
    <lineage>
        <taxon>Bacteria</taxon>
        <taxon>Bacillati</taxon>
        <taxon>Actinomycetota</taxon>
        <taxon>Actinomycetes</taxon>
        <taxon>Kitasatosporales</taxon>
        <taxon>Streptomycetaceae</taxon>
        <taxon>Yinghuangia</taxon>
    </lineage>
</organism>
<gene>
    <name evidence="7" type="ORF">LZ495_08720</name>
</gene>
<evidence type="ECO:0000256" key="6">
    <source>
        <dbReference type="RuleBase" id="RU362118"/>
    </source>
</evidence>
<dbReference type="PIRSF" id="PIRSF001434">
    <property type="entry name" value="CGS"/>
    <property type="match status" value="1"/>
</dbReference>
<dbReference type="GO" id="GO:0003961">
    <property type="term" value="F:O-acetylhomoserine aminocarboxypropyltransferase activity"/>
    <property type="evidence" value="ECO:0007669"/>
    <property type="project" value="TreeGrafter"/>
</dbReference>
<dbReference type="FunFam" id="3.40.640.10:FF:000035">
    <property type="entry name" value="O-succinylhomoserine sulfhydrylase"/>
    <property type="match status" value="1"/>
</dbReference>
<sequence>MTVDTTLDAAPGTALDTAADAADGLAAAPEPLDPSTWSFETRQIHAGTAPDPATGARAVPIYQTTSFVFRDTDHAAGLFDLSQAGHIYTRIHNPTTDALEQRVAALEGGVAAVATASGQAATTLAVLNLAGAGDHIVSSASLYGGTYNLFHWTLPKLGIDVTFVEDPDDPAAWQAAIRPETKLLFAETLGNPRGNVLDIEAVAGVAHAAGVPLVVDNTVPTPYLLRPIEHGADVVVHSATKYLGGHGTAIGGIVVDAGTFDFGAHAERFPGFVTPDASYNGLRYWPDLGSGAYAAKLRVQLLRDVGASIAPLTSFLILQGLETLSLRVERHVANAAAIADWLSGRPEVEHVHYAGLPNSRWYEAGQRYLPRGAGAIVAFELAGGVAAGRRFVDALTLFSHLANIGDVRSLVIHPASTTHAQLTPEERLATGVTPGLVRLAVGIEGLADLTADLEAGFRASAEPGADAAAPPAPPAAVPTA</sequence>
<evidence type="ECO:0000256" key="2">
    <source>
        <dbReference type="ARBA" id="ARBA00009077"/>
    </source>
</evidence>
<dbReference type="GO" id="GO:0019346">
    <property type="term" value="P:transsulfuration"/>
    <property type="evidence" value="ECO:0007669"/>
    <property type="project" value="InterPro"/>
</dbReference>
<keyword evidence="8" id="KW-1185">Reference proteome</keyword>
<dbReference type="InterPro" id="IPR054542">
    <property type="entry name" value="Cys_met_metab_PP"/>
</dbReference>
<dbReference type="InterPro" id="IPR015421">
    <property type="entry name" value="PyrdxlP-dep_Trfase_major"/>
</dbReference>
<evidence type="ECO:0000256" key="5">
    <source>
        <dbReference type="PIRSR" id="PIRSR001434-2"/>
    </source>
</evidence>
<evidence type="ECO:0000313" key="7">
    <source>
        <dbReference type="EMBL" id="MCF2527295.1"/>
    </source>
</evidence>
<name>A0AA41TZH8_9ACTN</name>
<comment type="similarity">
    <text evidence="2 6">Belongs to the trans-sulfuration enzymes family.</text>
</comment>
<dbReference type="NCBIfam" id="TIGR01326">
    <property type="entry name" value="OAH_OAS_sulfhy"/>
    <property type="match status" value="1"/>
</dbReference>